<proteinExistence type="predicted"/>
<dbReference type="RefSeq" id="WP_219777604.1">
    <property type="nucleotide sequence ID" value="NZ_JAHXPT010000001.1"/>
</dbReference>
<dbReference type="Proteomes" id="UP001519921">
    <property type="component" value="Unassembled WGS sequence"/>
</dbReference>
<gene>
    <name evidence="2" type="ORF">KYD98_00375</name>
</gene>
<organism evidence="2 3">
    <name type="scientific">Clostridium weizhouense</name>
    <dbReference type="NCBI Taxonomy" id="2859781"/>
    <lineage>
        <taxon>Bacteria</taxon>
        <taxon>Bacillati</taxon>
        <taxon>Bacillota</taxon>
        <taxon>Clostridia</taxon>
        <taxon>Eubacteriales</taxon>
        <taxon>Clostridiaceae</taxon>
        <taxon>Clostridium</taxon>
    </lineage>
</organism>
<sequence length="168" mass="19375">MPVLLIIIGIVLIVYSYSDIKKSNNTSFKITLNEEKENLDDYKLEIGRLRKDIGESLTELQEEIKNIKINLNMSKDIEEMYENESDVLNNMNEVSKYDMELNSSNVTLIEEENDVISDINFEHKVDNDLNKSDSINELIKQGLNDDEISQKLSVSKGEVLLVRNLFKN</sequence>
<dbReference type="EMBL" id="JAHXPT010000001">
    <property type="protein sequence ID" value="MBW6408540.1"/>
    <property type="molecule type" value="Genomic_DNA"/>
</dbReference>
<evidence type="ECO:0000313" key="3">
    <source>
        <dbReference type="Proteomes" id="UP001519921"/>
    </source>
</evidence>
<keyword evidence="1" id="KW-0175">Coiled coil</keyword>
<protein>
    <submittedName>
        <fullName evidence="2">Uncharacterized protein</fullName>
    </submittedName>
</protein>
<reference evidence="2 3" key="1">
    <citation type="submission" date="2021-07" db="EMBL/GenBank/DDBJ databases">
        <title>Clostridium weizhouense sp. nov., an anaerobic bacterium isolated from activated sludge of Petroleum wastewater.</title>
        <authorList>
            <person name="Li Q."/>
        </authorList>
    </citation>
    <scope>NUCLEOTIDE SEQUENCE [LARGE SCALE GENOMIC DNA]</scope>
    <source>
        <strain evidence="2 3">YB-6</strain>
    </source>
</reference>
<evidence type="ECO:0000313" key="2">
    <source>
        <dbReference type="EMBL" id="MBW6408540.1"/>
    </source>
</evidence>
<evidence type="ECO:0000256" key="1">
    <source>
        <dbReference type="SAM" id="Coils"/>
    </source>
</evidence>
<comment type="caution">
    <text evidence="2">The sequence shown here is derived from an EMBL/GenBank/DDBJ whole genome shotgun (WGS) entry which is preliminary data.</text>
</comment>
<name>A0ABS7AM18_9CLOT</name>
<accession>A0ABS7AM18</accession>
<keyword evidence="3" id="KW-1185">Reference proteome</keyword>
<feature type="coiled-coil region" evidence="1">
    <location>
        <begin position="32"/>
        <end position="77"/>
    </location>
</feature>